<dbReference type="Proteomes" id="UP000470302">
    <property type="component" value="Unassembled WGS sequence"/>
</dbReference>
<sequence>MDQNRVVISLHGIRTRGVWQKDLVPELAKDGFIPYVLDYGYFNVFQLMRSSSLDKQVNWLTGQYDRIRAETGCKRPSVIAHSFGTLQVARMLEMHRHVVFDKIILAASIVRCDFPWAQMLSESRAKWVVNDYGGKDIWPRFAGWAVPNAGNSGSVGFLSKHRALRQVEHPHHGHSDYFSLGNFRYNWIPTLLLQKRKIVDDLHGLIGMLSKDLGVDRKQLRCFVFAEDPDTECLKVVPGLQVGEINEAETRMAISMDAIGIEAAPTIAFKQMREVRQNRQDLVELGDSLGSGSPFNRNVAWSISVPLPYGTDTSRAIGVLIVDALISVPEVADADLSEAEEDKAESTTETVVEQEAHESRGVGVESGDGVDQLPQSGYEDLASFSLANELLEMDNVSEVVLRLGISLCRARNESRESQL</sequence>
<dbReference type="SUPFAM" id="SSF53474">
    <property type="entry name" value="alpha/beta-Hydrolases"/>
    <property type="match status" value="1"/>
</dbReference>
<dbReference type="AlphaFoldDB" id="A0A845G5K0"/>
<evidence type="ECO:0000256" key="1">
    <source>
        <dbReference type="SAM" id="MobiDB-lite"/>
    </source>
</evidence>
<evidence type="ECO:0000313" key="3">
    <source>
        <dbReference type="Proteomes" id="UP000470302"/>
    </source>
</evidence>
<gene>
    <name evidence="2" type="ORF">GTP91_18385</name>
</gene>
<protein>
    <recommendedName>
        <fullName evidence="4">Alpha/beta hydrolase</fullName>
    </recommendedName>
</protein>
<evidence type="ECO:0008006" key="4">
    <source>
        <dbReference type="Google" id="ProtNLM"/>
    </source>
</evidence>
<reference evidence="2 3" key="1">
    <citation type="submission" date="2020-01" db="EMBL/GenBank/DDBJ databases">
        <title>Novel species isolated from a subtropical stream in China.</title>
        <authorList>
            <person name="Lu H."/>
        </authorList>
    </citation>
    <scope>NUCLEOTIDE SEQUENCE [LARGE SCALE GENOMIC DNA]</scope>
    <source>
        <strain evidence="2 3">FT82W</strain>
    </source>
</reference>
<proteinExistence type="predicted"/>
<dbReference type="Gene3D" id="3.40.50.1820">
    <property type="entry name" value="alpha/beta hydrolase"/>
    <property type="match status" value="1"/>
</dbReference>
<accession>A0A845G5K0</accession>
<feature type="region of interest" description="Disordered" evidence="1">
    <location>
        <begin position="336"/>
        <end position="372"/>
    </location>
</feature>
<name>A0A845G5K0_9BURK</name>
<dbReference type="InterPro" id="IPR029058">
    <property type="entry name" value="AB_hydrolase_fold"/>
</dbReference>
<dbReference type="RefSeq" id="WP_161098091.1">
    <property type="nucleotide sequence ID" value="NZ_WWCW01000064.1"/>
</dbReference>
<organism evidence="2 3">
    <name type="scientific">Duganella vulcania</name>
    <dbReference type="NCBI Taxonomy" id="2692166"/>
    <lineage>
        <taxon>Bacteria</taxon>
        <taxon>Pseudomonadati</taxon>
        <taxon>Pseudomonadota</taxon>
        <taxon>Betaproteobacteria</taxon>
        <taxon>Burkholderiales</taxon>
        <taxon>Oxalobacteraceae</taxon>
        <taxon>Telluria group</taxon>
        <taxon>Duganella</taxon>
    </lineage>
</organism>
<comment type="caution">
    <text evidence="2">The sequence shown here is derived from an EMBL/GenBank/DDBJ whole genome shotgun (WGS) entry which is preliminary data.</text>
</comment>
<evidence type="ECO:0000313" key="2">
    <source>
        <dbReference type="EMBL" id="MYM89131.1"/>
    </source>
</evidence>
<dbReference type="EMBL" id="WWCW01000064">
    <property type="protein sequence ID" value="MYM89131.1"/>
    <property type="molecule type" value="Genomic_DNA"/>
</dbReference>